<comment type="subcellular location">
    <subcellularLocation>
        <location evidence="1 8">Cell outer membrane</location>
        <topology evidence="1 8">Multi-pass membrane protein</topology>
    </subcellularLocation>
</comment>
<evidence type="ECO:0000256" key="4">
    <source>
        <dbReference type="ARBA" id="ARBA00022692"/>
    </source>
</evidence>
<evidence type="ECO:0000256" key="3">
    <source>
        <dbReference type="ARBA" id="ARBA00022452"/>
    </source>
</evidence>
<evidence type="ECO:0000256" key="7">
    <source>
        <dbReference type="ARBA" id="ARBA00023237"/>
    </source>
</evidence>
<evidence type="ECO:0000256" key="9">
    <source>
        <dbReference type="RuleBase" id="RU003357"/>
    </source>
</evidence>
<dbReference type="InterPro" id="IPR010104">
    <property type="entry name" value="TonB_rcpt_bac"/>
</dbReference>
<comment type="caution">
    <text evidence="13">The sequence shown here is derived from an EMBL/GenBank/DDBJ whole genome shotgun (WGS) entry which is preliminary data.</text>
</comment>
<evidence type="ECO:0000259" key="11">
    <source>
        <dbReference type="Pfam" id="PF00593"/>
    </source>
</evidence>
<comment type="similarity">
    <text evidence="8 9">Belongs to the TonB-dependent receptor family.</text>
</comment>
<keyword evidence="6 8" id="KW-0472">Membrane</keyword>
<dbReference type="Pfam" id="PF07715">
    <property type="entry name" value="Plug"/>
    <property type="match status" value="1"/>
</dbReference>
<dbReference type="InterPro" id="IPR008969">
    <property type="entry name" value="CarboxyPept-like_regulatory"/>
</dbReference>
<keyword evidence="7 8" id="KW-0998">Cell outer membrane</keyword>
<accession>A0A413VTH5</accession>
<evidence type="ECO:0000256" key="1">
    <source>
        <dbReference type="ARBA" id="ARBA00004571"/>
    </source>
</evidence>
<keyword evidence="4 8" id="KW-0812">Transmembrane</keyword>
<dbReference type="NCBIfam" id="TIGR01782">
    <property type="entry name" value="TonB-Xanth-Caul"/>
    <property type="match status" value="1"/>
</dbReference>
<dbReference type="Gene3D" id="2.40.170.20">
    <property type="entry name" value="TonB-dependent receptor, beta-barrel domain"/>
    <property type="match status" value="1"/>
</dbReference>
<dbReference type="InterPro" id="IPR000531">
    <property type="entry name" value="Beta-barrel_TonB"/>
</dbReference>
<dbReference type="CDD" id="cd01347">
    <property type="entry name" value="ligand_gated_channel"/>
    <property type="match status" value="1"/>
</dbReference>
<dbReference type="AlphaFoldDB" id="A0A413VTH5"/>
<evidence type="ECO:0000256" key="10">
    <source>
        <dbReference type="SAM" id="SignalP"/>
    </source>
</evidence>
<gene>
    <name evidence="13" type="ORF">DW888_04705</name>
</gene>
<dbReference type="Pfam" id="PF13715">
    <property type="entry name" value="CarbopepD_reg_2"/>
    <property type="match status" value="1"/>
</dbReference>
<keyword evidence="2 8" id="KW-0813">Transport</keyword>
<dbReference type="InterPro" id="IPR037066">
    <property type="entry name" value="Plug_dom_sf"/>
</dbReference>
<evidence type="ECO:0000313" key="14">
    <source>
        <dbReference type="Proteomes" id="UP000284379"/>
    </source>
</evidence>
<dbReference type="InterPro" id="IPR039426">
    <property type="entry name" value="TonB-dep_rcpt-like"/>
</dbReference>
<sequence length="940" mass="105981">MKRLVKLVSLILLFLNMSSNTFAEEKVNVVKQGTIRGRIIDASKQTLPGASIYIENLRTGVTSDVNGYYTFSNLNPGTYTIKISYVGYSPVEMKITIPAGKTLEKDVVLNEGLELQEVVVGGAFQGQRRAINSQKNSLGITNVVSADQVGKFPDSNIGDALKRISGINVQYDQGEARFGQVRGTSADLSSVTINGNRIPSAEGDTRNVQLDLIPADMIQTIEVNKVVTPDMDGDAIGGSINLVTKNSPYKRTITATAGSGYNWISEKAQLNLGFTYGDRFFNDKLGIMLSASYQNAPSGSDDVEFVWDTDSKGTICLTDYQIRQYYVTRERQSYSAAFDWDINANHKLFFKGIFNNRNDWENRYRLTLKDLNKDVNKKKEGAVADNKASVRLQTKAGSPNNRNARLERQRTMDFTLGGEHLFGKLSMDWNASYARASEERPNERYLGYELKKQNFDIDLSDIRRPYASAQAGSTLILNNDFSLQELTEQQEDIVEKDLKFSMNFKLPLVKGFYSNQLRFGAKVVDKSKDKDLEFYDYEPVDEKAFNSNSFSNTNEQNRNGYMPGEKYKAGTFISKEYVGGLDLNNSNLFNKTENPEELAGEYKARETVTAGYLRFDQNFGKKLSAMVGLRLENTHLKYNGRKLTLNDDGDPESLTVTPDVKDSYLNILPSVLLKYNVNEDFKIRGSFTETLSRPKYSALIPNVNVNNKDSELTLGNPELKPTTSFNFDLSADYYFKSVGLVSIGIYYKDINDFIVTQTVRGYEYEGNSYDKFMQPRNAGDANLLGVEVGYQRDFGFIAPTLKCVGFYGTYTYTHSKVNNFNFTGRENEKDLKLPGSPEHTANASLYFEKGGLNVRLSYNFASDFIDEMGESAFYDRYYDKVNYMDVNASYTFGKKLRTTFYAEANNLLNQPLRYYQGISEHTMQSEHYGVKVNAGVKINF</sequence>
<feature type="signal peptide" evidence="10">
    <location>
        <begin position="1"/>
        <end position="23"/>
    </location>
</feature>
<dbReference type="PROSITE" id="PS52016">
    <property type="entry name" value="TONB_DEPENDENT_REC_3"/>
    <property type="match status" value="1"/>
</dbReference>
<dbReference type="PANTHER" id="PTHR40980">
    <property type="entry name" value="PLUG DOMAIN-CONTAINING PROTEIN"/>
    <property type="match status" value="1"/>
</dbReference>
<dbReference type="InterPro" id="IPR012910">
    <property type="entry name" value="Plug_dom"/>
</dbReference>
<keyword evidence="5 9" id="KW-0798">TonB box</keyword>
<reference evidence="13 14" key="1">
    <citation type="submission" date="2018-08" db="EMBL/GenBank/DDBJ databases">
        <title>A genome reference for cultivated species of the human gut microbiota.</title>
        <authorList>
            <person name="Zou Y."/>
            <person name="Xue W."/>
            <person name="Luo G."/>
        </authorList>
    </citation>
    <scope>NUCLEOTIDE SEQUENCE [LARGE SCALE GENOMIC DNA]</scope>
    <source>
        <strain evidence="13 14">AM40-30BH</strain>
    </source>
</reference>
<evidence type="ECO:0000256" key="8">
    <source>
        <dbReference type="PROSITE-ProRule" id="PRU01360"/>
    </source>
</evidence>
<evidence type="ECO:0000259" key="12">
    <source>
        <dbReference type="Pfam" id="PF07715"/>
    </source>
</evidence>
<feature type="domain" description="TonB-dependent receptor plug" evidence="12">
    <location>
        <begin position="135"/>
        <end position="238"/>
    </location>
</feature>
<dbReference type="RefSeq" id="WP_122200963.1">
    <property type="nucleotide sequence ID" value="NZ_CABJFV010000003.1"/>
</dbReference>
<proteinExistence type="inferred from homology"/>
<evidence type="ECO:0000256" key="6">
    <source>
        <dbReference type="ARBA" id="ARBA00023136"/>
    </source>
</evidence>
<evidence type="ECO:0000313" key="13">
    <source>
        <dbReference type="EMBL" id="RHB36869.1"/>
    </source>
</evidence>
<dbReference type="SUPFAM" id="SSF49464">
    <property type="entry name" value="Carboxypeptidase regulatory domain-like"/>
    <property type="match status" value="1"/>
</dbReference>
<keyword evidence="13" id="KW-0675">Receptor</keyword>
<name>A0A413VTH5_9BACE</name>
<organism evidence="13 14">
    <name type="scientific">Bacteroides nordii</name>
    <dbReference type="NCBI Taxonomy" id="291645"/>
    <lineage>
        <taxon>Bacteria</taxon>
        <taxon>Pseudomonadati</taxon>
        <taxon>Bacteroidota</taxon>
        <taxon>Bacteroidia</taxon>
        <taxon>Bacteroidales</taxon>
        <taxon>Bacteroidaceae</taxon>
        <taxon>Bacteroides</taxon>
    </lineage>
</organism>
<evidence type="ECO:0000256" key="5">
    <source>
        <dbReference type="ARBA" id="ARBA00023077"/>
    </source>
</evidence>
<dbReference type="Gene3D" id="2.170.130.10">
    <property type="entry name" value="TonB-dependent receptor, plug domain"/>
    <property type="match status" value="1"/>
</dbReference>
<dbReference type="Gene3D" id="2.60.40.1120">
    <property type="entry name" value="Carboxypeptidase-like, regulatory domain"/>
    <property type="match status" value="1"/>
</dbReference>
<feature type="chain" id="PRO_5019501091" evidence="10">
    <location>
        <begin position="24"/>
        <end position="940"/>
    </location>
</feature>
<keyword evidence="10" id="KW-0732">Signal</keyword>
<dbReference type="EMBL" id="QSGO01000003">
    <property type="protein sequence ID" value="RHB36869.1"/>
    <property type="molecule type" value="Genomic_DNA"/>
</dbReference>
<keyword evidence="3 8" id="KW-1134">Transmembrane beta strand</keyword>
<feature type="domain" description="TonB-dependent receptor-like beta-barrel" evidence="11">
    <location>
        <begin position="442"/>
        <end position="907"/>
    </location>
</feature>
<dbReference type="Pfam" id="PF00593">
    <property type="entry name" value="TonB_dep_Rec_b-barrel"/>
    <property type="match status" value="1"/>
</dbReference>
<dbReference type="GO" id="GO:0009279">
    <property type="term" value="C:cell outer membrane"/>
    <property type="evidence" value="ECO:0007669"/>
    <property type="project" value="UniProtKB-SubCell"/>
</dbReference>
<evidence type="ECO:0000256" key="2">
    <source>
        <dbReference type="ARBA" id="ARBA00022448"/>
    </source>
</evidence>
<dbReference type="Proteomes" id="UP000284379">
    <property type="component" value="Unassembled WGS sequence"/>
</dbReference>
<protein>
    <submittedName>
        <fullName evidence="13">TonB-dependent receptor</fullName>
    </submittedName>
</protein>
<dbReference type="SUPFAM" id="SSF56935">
    <property type="entry name" value="Porins"/>
    <property type="match status" value="1"/>
</dbReference>
<dbReference type="PANTHER" id="PTHR40980:SF4">
    <property type="entry name" value="TONB-DEPENDENT RECEPTOR-LIKE BETA-BARREL DOMAIN-CONTAINING PROTEIN"/>
    <property type="match status" value="1"/>
</dbReference>
<dbReference type="InterPro" id="IPR036942">
    <property type="entry name" value="Beta-barrel_TonB_sf"/>
</dbReference>